<evidence type="ECO:0000259" key="7">
    <source>
        <dbReference type="PROSITE" id="PS50850"/>
    </source>
</evidence>
<dbReference type="PANTHER" id="PTHR43791">
    <property type="entry name" value="PERMEASE-RELATED"/>
    <property type="match status" value="1"/>
</dbReference>
<dbReference type="FunFam" id="1.20.1250.20:FF:000018">
    <property type="entry name" value="MFS transporter permease"/>
    <property type="match status" value="1"/>
</dbReference>
<comment type="caution">
    <text evidence="8">The sequence shown here is derived from an EMBL/GenBank/DDBJ whole genome shotgun (WGS) entry which is preliminary data.</text>
</comment>
<dbReference type="SUPFAM" id="SSF103473">
    <property type="entry name" value="MFS general substrate transporter"/>
    <property type="match status" value="1"/>
</dbReference>
<dbReference type="EMBL" id="CABQ01000019">
    <property type="protein sequence ID" value="CBI06768.1"/>
    <property type="molecule type" value="Genomic_DNA"/>
</dbReference>
<feature type="transmembrane region" description="Helical" evidence="6">
    <location>
        <begin position="31"/>
        <end position="54"/>
    </location>
</feature>
<feature type="transmembrane region" description="Helical" evidence="6">
    <location>
        <begin position="345"/>
        <end position="367"/>
    </location>
</feature>
<accession>E6QHQ4</accession>
<evidence type="ECO:0000256" key="3">
    <source>
        <dbReference type="ARBA" id="ARBA00022692"/>
    </source>
</evidence>
<feature type="transmembrane region" description="Helical" evidence="6">
    <location>
        <begin position="411"/>
        <end position="430"/>
    </location>
</feature>
<feature type="transmembrane region" description="Helical" evidence="6">
    <location>
        <begin position="255"/>
        <end position="273"/>
    </location>
</feature>
<dbReference type="AlphaFoldDB" id="E6QHQ4"/>
<keyword evidence="5 6" id="KW-0472">Membrane</keyword>
<gene>
    <name evidence="8" type="primary">ttuB</name>
    <name evidence="8" type="ORF">CARN6_0038</name>
</gene>
<comment type="subcellular location">
    <subcellularLocation>
        <location evidence="1">Membrane</location>
        <topology evidence="1">Multi-pass membrane protein</topology>
    </subcellularLocation>
</comment>
<dbReference type="PANTHER" id="PTHR43791:SF36">
    <property type="entry name" value="TRANSPORTER, PUTATIVE (AFU_ORTHOLOGUE AFUA_6G08340)-RELATED"/>
    <property type="match status" value="1"/>
</dbReference>
<feature type="transmembrane region" description="Helical" evidence="6">
    <location>
        <begin position="101"/>
        <end position="119"/>
    </location>
</feature>
<evidence type="ECO:0000256" key="4">
    <source>
        <dbReference type="ARBA" id="ARBA00022989"/>
    </source>
</evidence>
<feature type="transmembrane region" description="Helical" evidence="6">
    <location>
        <begin position="60"/>
        <end position="81"/>
    </location>
</feature>
<feature type="transmembrane region" description="Helical" evidence="6">
    <location>
        <begin position="379"/>
        <end position="399"/>
    </location>
</feature>
<dbReference type="InterPro" id="IPR036259">
    <property type="entry name" value="MFS_trans_sf"/>
</dbReference>
<dbReference type="CDD" id="cd17319">
    <property type="entry name" value="MFS_ExuT_GudP_like"/>
    <property type="match status" value="1"/>
</dbReference>
<protein>
    <submittedName>
        <fullName evidence="8">Putative tartrate transporter</fullName>
    </submittedName>
</protein>
<dbReference type="InterPro" id="IPR011701">
    <property type="entry name" value="MFS"/>
</dbReference>
<dbReference type="Gene3D" id="1.20.1250.20">
    <property type="entry name" value="MFS general substrate transporter like domains"/>
    <property type="match status" value="2"/>
</dbReference>
<evidence type="ECO:0000313" key="8">
    <source>
        <dbReference type="EMBL" id="CBI06768.1"/>
    </source>
</evidence>
<evidence type="ECO:0000256" key="1">
    <source>
        <dbReference type="ARBA" id="ARBA00004141"/>
    </source>
</evidence>
<feature type="transmembrane region" description="Helical" evidence="6">
    <location>
        <begin position="190"/>
        <end position="211"/>
    </location>
</feature>
<feature type="transmembrane region" description="Helical" evidence="6">
    <location>
        <begin position="159"/>
        <end position="178"/>
    </location>
</feature>
<dbReference type="Pfam" id="PF07690">
    <property type="entry name" value="MFS_1"/>
    <property type="match status" value="1"/>
</dbReference>
<name>E6QHQ4_9ZZZZ</name>
<keyword evidence="4 6" id="KW-1133">Transmembrane helix</keyword>
<sequence>MSESAHSALADSPAEDSAVARSAMRKATWRLIPLIAVGYGIAYIDRINISFAALQMNRDLHFSATVYGFGAGLFFLSYSVFEIPSNLMLHRIGARRWMSRILLTWGVLAMAMALVRTSLEFYAMRLLLGAAEAGFFPGVLYYLTLWFPAHLRARTISRFYVSLPLSTVIMGGVAGALLNMQGRLSLAGWQWLFLAEGLPAVLLSFVFLRLLPDRPADAPWLELAERDWIERSLAAEHSENASAHHPGSALRDSRVWLFGLANMVMLCTLYAYSFSAPAILLKFTGFSAANVGYLISTFGLLGGAAMIGNAWLSDRSGERYWHIAVPAMIEAAAFLVVGFTRNSWIAVPLLALTFLVHNSMQGPLLVLPTAFLTGRGAAAGLAAINMVGMLGGFFGPSFMGLARDLTGSYQTGLAALCLPMLVFIALVLLLRRAALASTAASSR</sequence>
<feature type="transmembrane region" description="Helical" evidence="6">
    <location>
        <begin position="320"/>
        <end position="339"/>
    </location>
</feature>
<feature type="transmembrane region" description="Helical" evidence="6">
    <location>
        <begin position="293"/>
        <end position="313"/>
    </location>
</feature>
<dbReference type="GO" id="GO:0022857">
    <property type="term" value="F:transmembrane transporter activity"/>
    <property type="evidence" value="ECO:0007669"/>
    <property type="project" value="InterPro"/>
</dbReference>
<organism evidence="8">
    <name type="scientific">mine drainage metagenome</name>
    <dbReference type="NCBI Taxonomy" id="410659"/>
    <lineage>
        <taxon>unclassified sequences</taxon>
        <taxon>metagenomes</taxon>
        <taxon>ecological metagenomes</taxon>
    </lineage>
</organism>
<feature type="transmembrane region" description="Helical" evidence="6">
    <location>
        <begin position="125"/>
        <end position="147"/>
    </location>
</feature>
<dbReference type="PROSITE" id="PS50850">
    <property type="entry name" value="MFS"/>
    <property type="match status" value="1"/>
</dbReference>
<dbReference type="InterPro" id="IPR020846">
    <property type="entry name" value="MFS_dom"/>
</dbReference>
<keyword evidence="3 6" id="KW-0812">Transmembrane</keyword>
<keyword evidence="2" id="KW-0813">Transport</keyword>
<dbReference type="GO" id="GO:0016020">
    <property type="term" value="C:membrane"/>
    <property type="evidence" value="ECO:0007669"/>
    <property type="project" value="UniProtKB-SubCell"/>
</dbReference>
<evidence type="ECO:0000256" key="6">
    <source>
        <dbReference type="SAM" id="Phobius"/>
    </source>
</evidence>
<evidence type="ECO:0000256" key="5">
    <source>
        <dbReference type="ARBA" id="ARBA00023136"/>
    </source>
</evidence>
<evidence type="ECO:0000256" key="2">
    <source>
        <dbReference type="ARBA" id="ARBA00022448"/>
    </source>
</evidence>
<proteinExistence type="predicted"/>
<reference evidence="8" key="1">
    <citation type="submission" date="2009-10" db="EMBL/GenBank/DDBJ databases">
        <title>Diversity of trophic interactions inside an arsenic-rich microbial ecosystem.</title>
        <authorList>
            <person name="Bertin P.N."/>
            <person name="Heinrich-Salmeron A."/>
            <person name="Pelletier E."/>
            <person name="Goulhen-Chollet F."/>
            <person name="Arsene-Ploetze F."/>
            <person name="Gallien S."/>
            <person name="Calteau A."/>
            <person name="Vallenet D."/>
            <person name="Casiot C."/>
            <person name="Chane-Woon-Ming B."/>
            <person name="Giloteaux L."/>
            <person name="Barakat M."/>
            <person name="Bonnefoy V."/>
            <person name="Bruneel O."/>
            <person name="Chandler M."/>
            <person name="Cleiss J."/>
            <person name="Duran R."/>
            <person name="Elbaz-Poulichet F."/>
            <person name="Fonknechten N."/>
            <person name="Lauga B."/>
            <person name="Mornico D."/>
            <person name="Ortet P."/>
            <person name="Schaeffer C."/>
            <person name="Siguier P."/>
            <person name="Alexander Thil Smith A."/>
            <person name="Van Dorsselaer A."/>
            <person name="Weissenbach J."/>
            <person name="Medigue C."/>
            <person name="Le Paslier D."/>
        </authorList>
    </citation>
    <scope>NUCLEOTIDE SEQUENCE</scope>
</reference>
<feature type="domain" description="Major facilitator superfamily (MFS) profile" evidence="7">
    <location>
        <begin position="31"/>
        <end position="437"/>
    </location>
</feature>